<evidence type="ECO:0000256" key="4">
    <source>
        <dbReference type="PROSITE-ProRule" id="PRU00108"/>
    </source>
</evidence>
<dbReference type="RefSeq" id="XP_003283804.1">
    <property type="nucleotide sequence ID" value="XM_003283756.1"/>
</dbReference>
<dbReference type="VEuPathDB" id="AmoebaDB:DICPUDRAFT_24166"/>
<dbReference type="PROSITE" id="PS50071">
    <property type="entry name" value="HOMEOBOX_2"/>
    <property type="match status" value="1"/>
</dbReference>
<dbReference type="InParanoid" id="F0Z8P8"/>
<dbReference type="Pfam" id="PF05920">
    <property type="entry name" value="Homeobox_KN"/>
    <property type="match status" value="1"/>
</dbReference>
<proteinExistence type="predicted"/>
<dbReference type="GO" id="GO:0005634">
    <property type="term" value="C:nucleus"/>
    <property type="evidence" value="ECO:0007669"/>
    <property type="project" value="UniProtKB-SubCell"/>
</dbReference>
<sequence length="56" mass="6636">RKGTKLSTESKSILENWIKDHISHPYPTNEEKEDLQKVTGLTPNQISNWFINTRRR</sequence>
<organism evidence="6 7">
    <name type="scientific">Dictyostelium purpureum</name>
    <name type="common">Slime mold</name>
    <dbReference type="NCBI Taxonomy" id="5786"/>
    <lineage>
        <taxon>Eukaryota</taxon>
        <taxon>Amoebozoa</taxon>
        <taxon>Evosea</taxon>
        <taxon>Eumycetozoa</taxon>
        <taxon>Dictyostelia</taxon>
        <taxon>Dictyosteliales</taxon>
        <taxon>Dictyosteliaceae</taxon>
        <taxon>Dictyostelium</taxon>
    </lineage>
</organism>
<keyword evidence="2 4" id="KW-0371">Homeobox</keyword>
<dbReference type="Proteomes" id="UP000001064">
    <property type="component" value="Unassembled WGS sequence"/>
</dbReference>
<comment type="subcellular location">
    <subcellularLocation>
        <location evidence="4">Nucleus</location>
    </subcellularLocation>
</comment>
<keyword evidence="3 4" id="KW-0539">Nucleus</keyword>
<dbReference type="SUPFAM" id="SSF46689">
    <property type="entry name" value="Homeodomain-like"/>
    <property type="match status" value="1"/>
</dbReference>
<evidence type="ECO:0000313" key="7">
    <source>
        <dbReference type="Proteomes" id="UP000001064"/>
    </source>
</evidence>
<evidence type="ECO:0000256" key="3">
    <source>
        <dbReference type="ARBA" id="ARBA00023242"/>
    </source>
</evidence>
<dbReference type="InterPro" id="IPR001356">
    <property type="entry name" value="HD"/>
</dbReference>
<feature type="non-terminal residue" evidence="6">
    <location>
        <position position="56"/>
    </location>
</feature>
<dbReference type="GO" id="GO:0006355">
    <property type="term" value="P:regulation of DNA-templated transcription"/>
    <property type="evidence" value="ECO:0007669"/>
    <property type="project" value="InterPro"/>
</dbReference>
<gene>
    <name evidence="6" type="ORF">DICPUDRAFT_24166</name>
</gene>
<evidence type="ECO:0000256" key="2">
    <source>
        <dbReference type="ARBA" id="ARBA00023155"/>
    </source>
</evidence>
<dbReference type="OMA" id="NWIKDHI"/>
<dbReference type="STRING" id="5786.F0Z8P8"/>
<keyword evidence="1 4" id="KW-0238">DNA-binding</keyword>
<name>F0Z8P8_DICPU</name>
<dbReference type="CDD" id="cd00086">
    <property type="entry name" value="homeodomain"/>
    <property type="match status" value="1"/>
</dbReference>
<dbReference type="KEGG" id="dpp:DICPUDRAFT_24166"/>
<dbReference type="InterPro" id="IPR050224">
    <property type="entry name" value="TALE_homeobox"/>
</dbReference>
<keyword evidence="7" id="KW-1185">Reference proteome</keyword>
<dbReference type="EMBL" id="GL870953">
    <property type="protein sequence ID" value="EGC39695.1"/>
    <property type="molecule type" value="Genomic_DNA"/>
</dbReference>
<dbReference type="AlphaFoldDB" id="F0Z8P8"/>
<dbReference type="SMART" id="SM00389">
    <property type="entry name" value="HOX"/>
    <property type="match status" value="1"/>
</dbReference>
<accession>F0Z8P8</accession>
<dbReference type="PANTHER" id="PTHR11850">
    <property type="entry name" value="HOMEOBOX PROTEIN TRANSCRIPTION FACTORS"/>
    <property type="match status" value="1"/>
</dbReference>
<feature type="domain" description="Homeobox" evidence="5">
    <location>
        <begin position="1"/>
        <end position="56"/>
    </location>
</feature>
<dbReference type="InterPro" id="IPR008422">
    <property type="entry name" value="KN_HD"/>
</dbReference>
<dbReference type="Gene3D" id="1.10.10.60">
    <property type="entry name" value="Homeodomain-like"/>
    <property type="match status" value="1"/>
</dbReference>
<dbReference type="InterPro" id="IPR009057">
    <property type="entry name" value="Homeodomain-like_sf"/>
</dbReference>
<evidence type="ECO:0000259" key="5">
    <source>
        <dbReference type="PROSITE" id="PS50071"/>
    </source>
</evidence>
<dbReference type="eggNOG" id="KOG0773">
    <property type="taxonomic scope" value="Eukaryota"/>
</dbReference>
<dbReference type="GeneID" id="10509709"/>
<evidence type="ECO:0000313" key="6">
    <source>
        <dbReference type="EMBL" id="EGC39695.1"/>
    </source>
</evidence>
<evidence type="ECO:0000256" key="1">
    <source>
        <dbReference type="ARBA" id="ARBA00023125"/>
    </source>
</evidence>
<feature type="non-terminal residue" evidence="6">
    <location>
        <position position="1"/>
    </location>
</feature>
<dbReference type="OrthoDB" id="10056939at2759"/>
<reference evidence="7" key="1">
    <citation type="journal article" date="2011" name="Genome Biol.">
        <title>Comparative genomics of the social amoebae Dictyostelium discoideum and Dictyostelium purpureum.</title>
        <authorList>
            <consortium name="US DOE Joint Genome Institute (JGI-PGF)"/>
            <person name="Sucgang R."/>
            <person name="Kuo A."/>
            <person name="Tian X."/>
            <person name="Salerno W."/>
            <person name="Parikh A."/>
            <person name="Feasley C.L."/>
            <person name="Dalin E."/>
            <person name="Tu H."/>
            <person name="Huang E."/>
            <person name="Barry K."/>
            <person name="Lindquist E."/>
            <person name="Shapiro H."/>
            <person name="Bruce D."/>
            <person name="Schmutz J."/>
            <person name="Salamov A."/>
            <person name="Fey P."/>
            <person name="Gaudet P."/>
            <person name="Anjard C."/>
            <person name="Babu M.M."/>
            <person name="Basu S."/>
            <person name="Bushmanova Y."/>
            <person name="van der Wel H."/>
            <person name="Katoh-Kurasawa M."/>
            <person name="Dinh C."/>
            <person name="Coutinho P.M."/>
            <person name="Saito T."/>
            <person name="Elias M."/>
            <person name="Schaap P."/>
            <person name="Kay R.R."/>
            <person name="Henrissat B."/>
            <person name="Eichinger L."/>
            <person name="Rivero F."/>
            <person name="Putnam N.H."/>
            <person name="West C.M."/>
            <person name="Loomis W.F."/>
            <person name="Chisholm R.L."/>
            <person name="Shaulsky G."/>
            <person name="Strassmann J.E."/>
            <person name="Queller D.C."/>
            <person name="Kuspa A."/>
            <person name="Grigoriev I.V."/>
        </authorList>
    </citation>
    <scope>NUCLEOTIDE SEQUENCE [LARGE SCALE GENOMIC DNA]</scope>
    <source>
        <strain evidence="7">QSDP1</strain>
    </source>
</reference>
<protein>
    <recommendedName>
        <fullName evidence="5">Homeobox domain-containing protein</fullName>
    </recommendedName>
</protein>
<dbReference type="GO" id="GO:0003677">
    <property type="term" value="F:DNA binding"/>
    <property type="evidence" value="ECO:0007669"/>
    <property type="project" value="UniProtKB-UniRule"/>
</dbReference>